<feature type="compositionally biased region" description="Basic and acidic residues" evidence="1">
    <location>
        <begin position="195"/>
        <end position="210"/>
    </location>
</feature>
<feature type="compositionally biased region" description="Polar residues" evidence="1">
    <location>
        <begin position="140"/>
        <end position="150"/>
    </location>
</feature>
<dbReference type="AlphaFoldDB" id="A0A915HXN7"/>
<evidence type="ECO:0000313" key="2">
    <source>
        <dbReference type="Proteomes" id="UP000887565"/>
    </source>
</evidence>
<evidence type="ECO:0000313" key="3">
    <source>
        <dbReference type="WBParaSite" id="nRc.2.0.1.t06332-RA"/>
    </source>
</evidence>
<protein>
    <submittedName>
        <fullName evidence="3">Uncharacterized protein</fullName>
    </submittedName>
</protein>
<feature type="region of interest" description="Disordered" evidence="1">
    <location>
        <begin position="120"/>
        <end position="264"/>
    </location>
</feature>
<feature type="compositionally biased region" description="Basic and acidic residues" evidence="1">
    <location>
        <begin position="123"/>
        <end position="138"/>
    </location>
</feature>
<proteinExistence type="predicted"/>
<feature type="compositionally biased region" description="Basic and acidic residues" evidence="1">
    <location>
        <begin position="173"/>
        <end position="188"/>
    </location>
</feature>
<dbReference type="WBParaSite" id="nRc.2.0.1.t06332-RA">
    <property type="protein sequence ID" value="nRc.2.0.1.t06332-RA"/>
    <property type="gene ID" value="nRc.2.0.1.g06332"/>
</dbReference>
<feature type="compositionally biased region" description="Low complexity" evidence="1">
    <location>
        <begin position="158"/>
        <end position="170"/>
    </location>
</feature>
<evidence type="ECO:0000256" key="1">
    <source>
        <dbReference type="SAM" id="MobiDB-lite"/>
    </source>
</evidence>
<reference evidence="3" key="1">
    <citation type="submission" date="2022-11" db="UniProtKB">
        <authorList>
            <consortium name="WormBaseParasite"/>
        </authorList>
    </citation>
    <scope>IDENTIFICATION</scope>
</reference>
<dbReference type="Proteomes" id="UP000887565">
    <property type="component" value="Unplaced"/>
</dbReference>
<organism evidence="2 3">
    <name type="scientific">Romanomermis culicivorax</name>
    <name type="common">Nematode worm</name>
    <dbReference type="NCBI Taxonomy" id="13658"/>
    <lineage>
        <taxon>Eukaryota</taxon>
        <taxon>Metazoa</taxon>
        <taxon>Ecdysozoa</taxon>
        <taxon>Nematoda</taxon>
        <taxon>Enoplea</taxon>
        <taxon>Dorylaimia</taxon>
        <taxon>Mermithida</taxon>
        <taxon>Mermithoidea</taxon>
        <taxon>Mermithidae</taxon>
        <taxon>Romanomermis</taxon>
    </lineage>
</organism>
<name>A0A915HXN7_ROMCU</name>
<accession>A0A915HXN7</accession>
<keyword evidence="2" id="KW-1185">Reference proteome</keyword>
<sequence>MSAPPALTTTADFTATTAQINDLLKLMLEDITTLAPVPMDESTLVQPTGMDAKTNTTTMDQTLADIPEETTANQSRAMDVAPQEPAAVTVPRAPTLDPGIYLATPAVLPGPLMIATVATASERTTRGREQRAQQKARETAGQTSSQTGVTWQPKVRTTKTAALAKQTLPARQSDSHHSRQESHHRDDCNGQETKQSPRKDTKSCDSRQQECSDDAPQHRTQSKQRHQVHSTGFYESAYQQGFHRSPPKLTDYISPLQGNAEIQR</sequence>